<dbReference type="Proteomes" id="UP000038045">
    <property type="component" value="Unplaced"/>
</dbReference>
<feature type="region of interest" description="Disordered" evidence="1">
    <location>
        <begin position="286"/>
        <end position="306"/>
    </location>
</feature>
<protein>
    <submittedName>
        <fullName evidence="3">LigA</fullName>
    </submittedName>
</protein>
<dbReference type="WBParaSite" id="PTRK_0000791400.1">
    <property type="protein sequence ID" value="PTRK_0000791400.1"/>
    <property type="gene ID" value="PTRK_0000791400"/>
</dbReference>
<evidence type="ECO:0000313" key="2">
    <source>
        <dbReference type="Proteomes" id="UP000038045"/>
    </source>
</evidence>
<evidence type="ECO:0000313" key="3">
    <source>
        <dbReference type="WBParaSite" id="PTRK_0000791400.1"/>
    </source>
</evidence>
<feature type="region of interest" description="Disordered" evidence="1">
    <location>
        <begin position="242"/>
        <end position="264"/>
    </location>
</feature>
<feature type="region of interest" description="Disordered" evidence="1">
    <location>
        <begin position="1"/>
        <end position="165"/>
    </location>
</feature>
<feature type="region of interest" description="Disordered" evidence="1">
    <location>
        <begin position="336"/>
        <end position="373"/>
    </location>
</feature>
<feature type="compositionally biased region" description="Basic residues" evidence="1">
    <location>
        <begin position="796"/>
        <end position="818"/>
    </location>
</feature>
<accession>A0A0N4ZJ01</accession>
<keyword evidence="2" id="KW-1185">Reference proteome</keyword>
<feature type="compositionally biased region" description="Basic and acidic residues" evidence="1">
    <location>
        <begin position="573"/>
        <end position="583"/>
    </location>
</feature>
<sequence>MPAIAQHGGGGDGDAEQARQLEGRDNADDDGQGRKGCGFQRHGQTLDHIGAVARDRGVGHRLHRTEARAGVELGDHHDGRRDQQADDAGPEQVHRLDQQPARRLDRAGQQGIDHPPDRRDRQDARHDQPLIERPHDVAALAQTDEEGADDRGHDADAADRQRQQHHHFDIGLVAEEDGRQDHGRHGRDGIGLEQVGSHAGAVADVVTDVVGDHRRVARVILGNPGFDLADQVGTYVRALGEDAAAQPREDRDQRGAEGKGHQAVDDRAAGAFKAHPLRHEGVVAGHAQQAEAGHQHAGDGARPEGQVQPLGQAFRRRLGHALHARAAARRLADDLDAGHGAAPDQGRGRADQAGAQGRRVQRQPGVRQDEGRAVPGLDQGVAQIGLLGPHRLDSVAGPQMQLQHDEDVVAHPSVGDDRQPHARQVQEGGGGRGLLAGLHASGHRRGGFRCLVVGPADAGRGDLRAEVADKRALALDHPADAGQAQVAAFGLAAQDVLGAGRDGQDHLVVVAAGGQQFERPLSIHAAVQPGLGRRRHGQDLQIQLDADLAGLGDVAGVGQQAVGDIGAGGGQTPHDRGELDARHGGAIGGLQRVHALRLQRQRALRRLQSQPAVADGAGDEDQIAGPRACPADGRGRRSPAQHGGREAGRPRRLDRVAAQQGNVEDGLIAPQAGDKGLALGPAAAFGPVAGQQIAEGLGPLGGQIGQVHAQQLLRHRVQRVVGQEVDALDDGVLGQNQIMPRTRGQHGHVVGQPPRPFRVRQRLQKPLDSLEFASDINRGHRVPRRRAPRSRTSPLLRRRRPWPARHTRRSRFHAGRRP</sequence>
<proteinExistence type="predicted"/>
<feature type="region of interest" description="Disordered" evidence="1">
    <location>
        <begin position="562"/>
        <end position="583"/>
    </location>
</feature>
<feature type="region of interest" description="Disordered" evidence="1">
    <location>
        <begin position="607"/>
        <end position="653"/>
    </location>
</feature>
<dbReference type="AlphaFoldDB" id="A0A0N4ZJ01"/>
<feature type="compositionally biased region" description="Basic and acidic residues" evidence="1">
    <location>
        <begin position="293"/>
        <end position="302"/>
    </location>
</feature>
<feature type="compositionally biased region" description="Basic and acidic residues" evidence="1">
    <location>
        <begin position="114"/>
        <end position="136"/>
    </location>
</feature>
<feature type="compositionally biased region" description="Low complexity" evidence="1">
    <location>
        <begin position="338"/>
        <end position="366"/>
    </location>
</feature>
<feature type="compositionally biased region" description="Basic and acidic residues" evidence="1">
    <location>
        <begin position="92"/>
        <end position="106"/>
    </location>
</feature>
<feature type="compositionally biased region" description="Basic and acidic residues" evidence="1">
    <location>
        <begin position="149"/>
        <end position="165"/>
    </location>
</feature>
<feature type="compositionally biased region" description="Basic and acidic residues" evidence="1">
    <location>
        <begin position="643"/>
        <end position="653"/>
    </location>
</feature>
<name>A0A0N4ZJ01_PARTI</name>
<feature type="compositionally biased region" description="Basic and acidic residues" evidence="1">
    <location>
        <begin position="16"/>
        <end position="26"/>
    </location>
</feature>
<feature type="compositionally biased region" description="Basic and acidic residues" evidence="1">
    <location>
        <begin position="247"/>
        <end position="264"/>
    </location>
</feature>
<organism evidence="2 3">
    <name type="scientific">Parastrongyloides trichosuri</name>
    <name type="common">Possum-specific nematode worm</name>
    <dbReference type="NCBI Taxonomy" id="131310"/>
    <lineage>
        <taxon>Eukaryota</taxon>
        <taxon>Metazoa</taxon>
        <taxon>Ecdysozoa</taxon>
        <taxon>Nematoda</taxon>
        <taxon>Chromadorea</taxon>
        <taxon>Rhabditida</taxon>
        <taxon>Tylenchina</taxon>
        <taxon>Panagrolaimomorpha</taxon>
        <taxon>Strongyloidoidea</taxon>
        <taxon>Strongyloididae</taxon>
        <taxon>Parastrongyloides</taxon>
    </lineage>
</organism>
<evidence type="ECO:0000256" key="1">
    <source>
        <dbReference type="SAM" id="MobiDB-lite"/>
    </source>
</evidence>
<feature type="compositionally biased region" description="Basic residues" evidence="1">
    <location>
        <begin position="779"/>
        <end position="789"/>
    </location>
</feature>
<feature type="region of interest" description="Disordered" evidence="1">
    <location>
        <begin position="768"/>
        <end position="818"/>
    </location>
</feature>
<reference evidence="3" key="1">
    <citation type="submission" date="2017-02" db="UniProtKB">
        <authorList>
            <consortium name="WormBaseParasite"/>
        </authorList>
    </citation>
    <scope>IDENTIFICATION</scope>
</reference>
<feature type="compositionally biased region" description="Basic and acidic residues" evidence="1">
    <location>
        <begin position="53"/>
        <end position="84"/>
    </location>
</feature>